<accession>A0A286U1V7</accession>
<name>A0A286U1V7_9BACT</name>
<organism evidence="1 2">
    <name type="scientific">Candidatus Scalindua japonica</name>
    <dbReference type="NCBI Taxonomy" id="1284222"/>
    <lineage>
        <taxon>Bacteria</taxon>
        <taxon>Pseudomonadati</taxon>
        <taxon>Planctomycetota</taxon>
        <taxon>Candidatus Brocadiia</taxon>
        <taxon>Candidatus Brocadiales</taxon>
        <taxon>Candidatus Scalinduaceae</taxon>
        <taxon>Candidatus Scalindua</taxon>
    </lineage>
</organism>
<evidence type="ECO:0000313" key="1">
    <source>
        <dbReference type="EMBL" id="GAX62133.1"/>
    </source>
</evidence>
<reference evidence="2" key="1">
    <citation type="journal article" date="2017" name="Environ. Microbiol. Rep.">
        <title>Genetic Diversity of Marine Anaerobic Ammonium-Oxidizing Bacteria as Revealed by Genomic and Proteomic Analyses of 'Candidatus Scalindua japonica'.</title>
        <authorList>
            <person name="Oshiki M."/>
            <person name="Mizuto K."/>
            <person name="Kimura Z."/>
            <person name="Kindaichi T."/>
            <person name="Satoh H."/>
            <person name="Okabe S."/>
        </authorList>
    </citation>
    <scope>NUCLEOTIDE SEQUENCE [LARGE SCALE GENOMIC DNA]</scope>
    <source>
        <strain evidence="2">husup-a2</strain>
    </source>
</reference>
<dbReference type="AlphaFoldDB" id="A0A286U1V7"/>
<dbReference type="RefSeq" id="WP_096895507.1">
    <property type="nucleotide sequence ID" value="NZ_BAOS01000028.1"/>
</dbReference>
<keyword evidence="2" id="KW-1185">Reference proteome</keyword>
<evidence type="ECO:0000313" key="2">
    <source>
        <dbReference type="Proteomes" id="UP000218542"/>
    </source>
</evidence>
<gene>
    <name evidence="1" type="ORF">SCALIN_C28_0337</name>
</gene>
<proteinExistence type="predicted"/>
<comment type="caution">
    <text evidence="1">The sequence shown here is derived from an EMBL/GenBank/DDBJ whole genome shotgun (WGS) entry which is preliminary data.</text>
</comment>
<protein>
    <submittedName>
        <fullName evidence="1">Uncharacterized protein</fullName>
    </submittedName>
</protein>
<dbReference type="EMBL" id="BAOS01000028">
    <property type="protein sequence ID" value="GAX62133.1"/>
    <property type="molecule type" value="Genomic_DNA"/>
</dbReference>
<sequence>MAASERSDSCFAHQLLRENVPEGCRIVTLCRTERIELLMPSSKVRQLELLPFSEAETLVHLQEFFADATIEDGTEFWRSTGGNSRVQANAMSKSNTISDMLASLGPSSTPIVVRF</sequence>
<dbReference type="Proteomes" id="UP000218542">
    <property type="component" value="Unassembled WGS sequence"/>
</dbReference>
<dbReference type="OrthoDB" id="4770405at2"/>